<evidence type="ECO:0000313" key="2">
    <source>
        <dbReference type="EMBL" id="QJA80406.1"/>
    </source>
</evidence>
<reference evidence="1" key="1">
    <citation type="submission" date="2020-03" db="EMBL/GenBank/DDBJ databases">
        <title>The deep terrestrial virosphere.</title>
        <authorList>
            <person name="Holmfeldt K."/>
            <person name="Nilsson E."/>
            <person name="Simone D."/>
            <person name="Lopez-Fernandez M."/>
            <person name="Wu X."/>
            <person name="de Brujin I."/>
            <person name="Lundin D."/>
            <person name="Andersson A."/>
            <person name="Bertilsson S."/>
            <person name="Dopson M."/>
        </authorList>
    </citation>
    <scope>NUCLEOTIDE SEQUENCE</scope>
    <source>
        <strain evidence="2">MM415A00726</strain>
        <strain evidence="1">MM415B00544</strain>
    </source>
</reference>
<protein>
    <submittedName>
        <fullName evidence="1">Uncharacterized protein</fullName>
    </submittedName>
</protein>
<accession>A0A6M3J4M6</accession>
<evidence type="ECO:0000313" key="1">
    <source>
        <dbReference type="EMBL" id="QJA64091.1"/>
    </source>
</evidence>
<sequence length="106" mass="12023">MPDPIMMKMNNEIDLLQDRTPTTIGRLTIEQAKKEISALLDIYHPEIDASYLACDNDLTVNLKIKLQPHRLGGVDLGVGISFTKSKVNDAVRMRIDERQQKLFKEG</sequence>
<name>A0A6M3J4M6_9ZZZZ</name>
<dbReference type="AlphaFoldDB" id="A0A6M3J4M6"/>
<organism evidence="1">
    <name type="scientific">viral metagenome</name>
    <dbReference type="NCBI Taxonomy" id="1070528"/>
    <lineage>
        <taxon>unclassified sequences</taxon>
        <taxon>metagenomes</taxon>
        <taxon>organismal metagenomes</taxon>
    </lineage>
</organism>
<dbReference type="EMBL" id="MT142420">
    <property type="protein sequence ID" value="QJA80406.1"/>
    <property type="molecule type" value="Genomic_DNA"/>
</dbReference>
<gene>
    <name evidence="2" type="ORF">MM415A00726_0019</name>
    <name evidence="1" type="ORF">MM415B00544_0036</name>
</gene>
<dbReference type="EMBL" id="MT141512">
    <property type="protein sequence ID" value="QJA64091.1"/>
    <property type="molecule type" value="Genomic_DNA"/>
</dbReference>
<proteinExistence type="predicted"/>